<organism evidence="1 2">
    <name type="scientific">Phanerochaete sordida</name>
    <dbReference type="NCBI Taxonomy" id="48140"/>
    <lineage>
        <taxon>Eukaryota</taxon>
        <taxon>Fungi</taxon>
        <taxon>Dikarya</taxon>
        <taxon>Basidiomycota</taxon>
        <taxon>Agaricomycotina</taxon>
        <taxon>Agaricomycetes</taxon>
        <taxon>Polyporales</taxon>
        <taxon>Phanerochaetaceae</taxon>
        <taxon>Phanerochaete</taxon>
    </lineage>
</organism>
<dbReference type="AlphaFoldDB" id="A0A9P3GIW7"/>
<evidence type="ECO:0000313" key="1">
    <source>
        <dbReference type="EMBL" id="GJE95796.1"/>
    </source>
</evidence>
<proteinExistence type="predicted"/>
<comment type="caution">
    <text evidence="1">The sequence shown here is derived from an EMBL/GenBank/DDBJ whole genome shotgun (WGS) entry which is preliminary data.</text>
</comment>
<dbReference type="Proteomes" id="UP000703269">
    <property type="component" value="Unassembled WGS sequence"/>
</dbReference>
<protein>
    <submittedName>
        <fullName evidence="1">Uncharacterized protein</fullName>
    </submittedName>
</protein>
<evidence type="ECO:0000313" key="2">
    <source>
        <dbReference type="Proteomes" id="UP000703269"/>
    </source>
</evidence>
<reference evidence="1 2" key="1">
    <citation type="submission" date="2021-08" db="EMBL/GenBank/DDBJ databases">
        <title>Draft Genome Sequence of Phanerochaete sordida strain YK-624.</title>
        <authorList>
            <person name="Mori T."/>
            <person name="Dohra H."/>
            <person name="Suzuki T."/>
            <person name="Kawagishi H."/>
            <person name="Hirai H."/>
        </authorList>
    </citation>
    <scope>NUCLEOTIDE SEQUENCE [LARGE SCALE GENOMIC DNA]</scope>
    <source>
        <strain evidence="1 2">YK-624</strain>
    </source>
</reference>
<accession>A0A9P3GIW7</accession>
<dbReference type="EMBL" id="BPQB01000052">
    <property type="protein sequence ID" value="GJE95796.1"/>
    <property type="molecule type" value="Genomic_DNA"/>
</dbReference>
<sequence>MVRPSSGTSSQRQSRAVSYGLAFACNRALAGCMQSGSKTYHNTTRWTIRPRFTGYPPRVLLLQLEQVAVYKLLGLCPLHVVWNIERPSI</sequence>
<name>A0A9P3GIW7_9APHY</name>
<keyword evidence="2" id="KW-1185">Reference proteome</keyword>
<gene>
    <name evidence="1" type="ORF">PsYK624_119840</name>
</gene>